<keyword evidence="1" id="KW-0812">Transmembrane</keyword>
<keyword evidence="3" id="KW-1185">Reference proteome</keyword>
<gene>
    <name evidence="2" type="ORF">GTQ34_16060</name>
</gene>
<name>A0A964TFG4_9FLAO</name>
<protein>
    <submittedName>
        <fullName evidence="2">Uncharacterized protein</fullName>
    </submittedName>
</protein>
<sequence>MRGGKQTLVCPRTVHSSTVKVQINDSDNQVIYLEETVSIEYGTDNWLAKTGLLLILVAMVIFVITLYILGTGKNLPIDASIFYYGTIIPQHVYFFFSGSLVLGWIGLKVSDIKKWTETDFHLFENGIEFDWEGQVVKLKKEKILKISYKKLFLSKKLRVQIKTIGIKSYLLRMNRNDSEILFQAFKDSLFKETPFGLQKINME</sequence>
<reference evidence="2" key="1">
    <citation type="submission" date="2020-01" db="EMBL/GenBank/DDBJ databases">
        <title>Muricauda ochracea sp. nov., isolated from a tidal flat of Garorim bay in Korea.</title>
        <authorList>
            <person name="Kim D."/>
            <person name="Yoo Y."/>
            <person name="Kim J.-J."/>
        </authorList>
    </citation>
    <scope>NUCLEOTIDE SEQUENCE</scope>
    <source>
        <strain evidence="2">JGD-17</strain>
    </source>
</reference>
<feature type="transmembrane region" description="Helical" evidence="1">
    <location>
        <begin position="51"/>
        <end position="69"/>
    </location>
</feature>
<accession>A0A964TFG4</accession>
<dbReference type="Proteomes" id="UP000667650">
    <property type="component" value="Unassembled WGS sequence"/>
</dbReference>
<dbReference type="EMBL" id="JAAABI010000011">
    <property type="protein sequence ID" value="NAY93426.1"/>
    <property type="molecule type" value="Genomic_DNA"/>
</dbReference>
<keyword evidence="1" id="KW-1133">Transmembrane helix</keyword>
<dbReference type="RefSeq" id="WP_166524836.1">
    <property type="nucleotide sequence ID" value="NZ_JAAABI010000011.1"/>
</dbReference>
<feature type="transmembrane region" description="Helical" evidence="1">
    <location>
        <begin position="81"/>
        <end position="105"/>
    </location>
</feature>
<organism evidence="2 3">
    <name type="scientific">Flagellimonas ochracea</name>
    <dbReference type="NCBI Taxonomy" id="2696472"/>
    <lineage>
        <taxon>Bacteria</taxon>
        <taxon>Pseudomonadati</taxon>
        <taxon>Bacteroidota</taxon>
        <taxon>Flavobacteriia</taxon>
        <taxon>Flavobacteriales</taxon>
        <taxon>Flavobacteriaceae</taxon>
        <taxon>Flagellimonas</taxon>
    </lineage>
</organism>
<proteinExistence type="predicted"/>
<dbReference type="AlphaFoldDB" id="A0A964TFG4"/>
<keyword evidence="1" id="KW-0472">Membrane</keyword>
<evidence type="ECO:0000313" key="2">
    <source>
        <dbReference type="EMBL" id="NAY93426.1"/>
    </source>
</evidence>
<evidence type="ECO:0000313" key="3">
    <source>
        <dbReference type="Proteomes" id="UP000667650"/>
    </source>
</evidence>
<comment type="caution">
    <text evidence="2">The sequence shown here is derived from an EMBL/GenBank/DDBJ whole genome shotgun (WGS) entry which is preliminary data.</text>
</comment>
<evidence type="ECO:0000256" key="1">
    <source>
        <dbReference type="SAM" id="Phobius"/>
    </source>
</evidence>